<evidence type="ECO:0000313" key="1">
    <source>
        <dbReference type="EMBL" id="NGX88496.1"/>
    </source>
</evidence>
<reference evidence="1 2" key="2">
    <citation type="submission" date="2020-03" db="EMBL/GenBank/DDBJ databases">
        <title>Rahnella aceri sp. nov., isoated from traditional Jeju Makgeolli.</title>
        <authorList>
            <person name="Kim I.S."/>
            <person name="Jeon D."/>
        </authorList>
    </citation>
    <scope>NUCLEOTIDE SEQUENCE [LARGE SCALE GENOMIC DNA]</scope>
    <source>
        <strain evidence="1 2">Lac-M11</strain>
    </source>
</reference>
<reference evidence="1 2" key="1">
    <citation type="submission" date="2020-01" db="EMBL/GenBank/DDBJ databases">
        <authorList>
            <person name="Lee S.D."/>
        </authorList>
    </citation>
    <scope>NUCLEOTIDE SEQUENCE [LARGE SCALE GENOMIC DNA]</scope>
    <source>
        <strain evidence="1 2">Lac-M11</strain>
    </source>
</reference>
<proteinExistence type="predicted"/>
<accession>A0A6M2B587</accession>
<protein>
    <submittedName>
        <fullName evidence="1">Uncharacterized protein</fullName>
    </submittedName>
</protein>
<sequence length="473" mass="53427">MNIFLNNLVALNQIILQNAREQFPVAEGKHLRYRAAQAVLADALTAKVCTEIISGETRYEIATSTDGTSWKMMLNFALSQPVPQTPYVVLSFSTFGNAEEMVFDKVMETETENVYQAELELNELAQRDALLRALSDFDAQTTLVVALKTDHSITNTITDPKVFYFAENYYPYIYQGILPPPARLQLKLLPLVFQNVTYNYYQDYVLQNYLYYLPDTFEVGLGTDLKPMLSFSFSAPDNATKLDQVNVTMDYFLLPKVNQARIANARDQFTQKHPDGKLIPFANADTLALQLELPAGKTEEKNALINLQSGVADSFTLPVSQFVTIWDALFSKSPQSLLLKGELEVQFKGFNPDKLPVKIALDDKYKDKPLDFITQSTPVDISNTLTFKSDPQAYSSSGPRPIERMLVNIGNETFELNKTNPDHDAIVKVSVIDLILHPDKKPVYTYDLQIRYVDGGKVERNNQTTTFEIIYVP</sequence>
<evidence type="ECO:0000313" key="2">
    <source>
        <dbReference type="Proteomes" id="UP000476696"/>
    </source>
</evidence>
<dbReference type="EMBL" id="JAADJS010000003">
    <property type="protein sequence ID" value="NGX88496.1"/>
    <property type="molecule type" value="Genomic_DNA"/>
</dbReference>
<name>A0A6M2B587_9GAMM</name>
<gene>
    <name evidence="1" type="ORF">GW579_15565</name>
</gene>
<dbReference type="Proteomes" id="UP000476696">
    <property type="component" value="Unassembled WGS sequence"/>
</dbReference>
<keyword evidence="2" id="KW-1185">Reference proteome</keyword>
<comment type="caution">
    <text evidence="1">The sequence shown here is derived from an EMBL/GenBank/DDBJ whole genome shotgun (WGS) entry which is preliminary data.</text>
</comment>
<dbReference type="AlphaFoldDB" id="A0A6M2B587"/>
<dbReference type="RefSeq" id="WP_165059943.1">
    <property type="nucleotide sequence ID" value="NZ_JAADJS010000003.1"/>
</dbReference>
<organism evidence="1 2">
    <name type="scientific">Rahnella contaminans</name>
    <dbReference type="NCBI Taxonomy" id="2703882"/>
    <lineage>
        <taxon>Bacteria</taxon>
        <taxon>Pseudomonadati</taxon>
        <taxon>Pseudomonadota</taxon>
        <taxon>Gammaproteobacteria</taxon>
        <taxon>Enterobacterales</taxon>
        <taxon>Yersiniaceae</taxon>
        <taxon>Rahnella</taxon>
    </lineage>
</organism>